<evidence type="ECO:0000256" key="3">
    <source>
        <dbReference type="ARBA" id="ARBA00023242"/>
    </source>
</evidence>
<reference evidence="5" key="1">
    <citation type="submission" date="2016-10" db="EMBL/GenBank/DDBJ databases">
        <authorList>
            <person name="Benchimol M."/>
            <person name="Almeida L.G."/>
            <person name="Vasconcelos A.T."/>
            <person name="Perreira-Neves A."/>
            <person name="Rosa I.A."/>
            <person name="Tasca T."/>
            <person name="Bogo M.R."/>
            <person name="de Souza W."/>
        </authorList>
    </citation>
    <scope>NUCLEOTIDE SEQUENCE [LARGE SCALE GENOMIC DNA]</scope>
    <source>
        <strain evidence="5">K</strain>
    </source>
</reference>
<protein>
    <recommendedName>
        <fullName evidence="7">U3 small nucleolar RNA-associated protein 14</fullName>
    </recommendedName>
</protein>
<evidence type="ECO:0000256" key="1">
    <source>
        <dbReference type="ARBA" id="ARBA00004604"/>
    </source>
</evidence>
<keyword evidence="6" id="KW-1185">Reference proteome</keyword>
<dbReference type="AlphaFoldDB" id="A0A1J4JGP9"/>
<accession>A0A1J4JGP9</accession>
<evidence type="ECO:0008006" key="7">
    <source>
        <dbReference type="Google" id="ProtNLM"/>
    </source>
</evidence>
<evidence type="ECO:0000256" key="2">
    <source>
        <dbReference type="ARBA" id="ARBA00022553"/>
    </source>
</evidence>
<keyword evidence="2" id="KW-0597">Phosphoprotein</keyword>
<dbReference type="InterPro" id="IPR006709">
    <property type="entry name" value="SSU_processome_Utp14"/>
</dbReference>
<dbReference type="Proteomes" id="UP000179807">
    <property type="component" value="Unassembled WGS sequence"/>
</dbReference>
<feature type="region of interest" description="Disordered" evidence="4">
    <location>
        <begin position="322"/>
        <end position="399"/>
    </location>
</feature>
<feature type="compositionally biased region" description="Polar residues" evidence="4">
    <location>
        <begin position="322"/>
        <end position="331"/>
    </location>
</feature>
<proteinExistence type="predicted"/>
<sequence>MSDEEVFVDDLVSALEDTNDHGDLKRLAAHSIKPIQDTSLVDQKRANLKAANEIVTNELNQWAPIVNENMKQRTVTFENKNADVKIDSVNINKTEFGSEIDTILKQEKLTREAQLTLEDEALTHLSEEEIRARVEQMAKLRSLQFYNEQKAKRWKKIKSKQFRRLHKRDMADLPLEELAEIDPEAFKRRLEKIEIDRAKERTTLRHKNTSQWVRRVLSRGLKAASEDVKASFEQQVKLGEELTKKINGYGLDDDSDDENETKLPENPINNNKQLKGLFDMKFMKDAEARKEKELEDLLKSAEEAQVESEEVPATGIITVRSNQSLNMKQKQNNVEKVEKSSEKGEITSKQEENTENAKTESQTQEAKENENNSNESKDAEQNPWMKRKKRGKRFVSATSINQVTEADLKAAEEKINLAKKEEQREVIADIFGLSEEFQKEKEAQAAKEAERELPDMGVLHLEGWGAWAGPGAEESEGAKRRREKLENERKKIMEEAIKDRKDSRMPHVIYKDGVDKAVEKYSIPNVPKMYTNPKQLQAQLKYPIGPEFNSVSGFQTLIKPEMVTEAGHIIEPIFFTKNQRRKEKTQKKIAARKALETSKKGV</sequence>
<dbReference type="GeneID" id="94829258"/>
<keyword evidence="3" id="KW-0539">Nucleus</keyword>
<dbReference type="GO" id="GO:0006364">
    <property type="term" value="P:rRNA processing"/>
    <property type="evidence" value="ECO:0007669"/>
    <property type="project" value="InterPro"/>
</dbReference>
<comment type="subcellular location">
    <subcellularLocation>
        <location evidence="1">Nucleus</location>
        <location evidence="1">Nucleolus</location>
    </subcellularLocation>
</comment>
<dbReference type="GO" id="GO:0032040">
    <property type="term" value="C:small-subunit processome"/>
    <property type="evidence" value="ECO:0007669"/>
    <property type="project" value="InterPro"/>
</dbReference>
<feature type="region of interest" description="Disordered" evidence="4">
    <location>
        <begin position="466"/>
        <end position="487"/>
    </location>
</feature>
<feature type="compositionally biased region" description="Basic and acidic residues" evidence="4">
    <location>
        <begin position="593"/>
        <end position="602"/>
    </location>
</feature>
<evidence type="ECO:0000313" key="5">
    <source>
        <dbReference type="EMBL" id="OHS98322.1"/>
    </source>
</evidence>
<feature type="compositionally biased region" description="Basic residues" evidence="4">
    <location>
        <begin position="581"/>
        <end position="591"/>
    </location>
</feature>
<evidence type="ECO:0000313" key="6">
    <source>
        <dbReference type="Proteomes" id="UP000179807"/>
    </source>
</evidence>
<dbReference type="Pfam" id="PF04615">
    <property type="entry name" value="Utp14"/>
    <property type="match status" value="1"/>
</dbReference>
<dbReference type="EMBL" id="MLAK01001060">
    <property type="protein sequence ID" value="OHS98322.1"/>
    <property type="molecule type" value="Genomic_DNA"/>
</dbReference>
<comment type="caution">
    <text evidence="5">The sequence shown here is derived from an EMBL/GenBank/DDBJ whole genome shotgun (WGS) entry which is preliminary data.</text>
</comment>
<dbReference type="RefSeq" id="XP_068351459.1">
    <property type="nucleotide sequence ID" value="XM_068494554.1"/>
</dbReference>
<dbReference type="PANTHER" id="PTHR14150">
    <property type="entry name" value="U3 SMALL NUCLEOLAR RNA-ASSOCIATED PROTEIN 14"/>
    <property type="match status" value="1"/>
</dbReference>
<feature type="compositionally biased region" description="Basic and acidic residues" evidence="4">
    <location>
        <begin position="333"/>
        <end position="358"/>
    </location>
</feature>
<feature type="region of interest" description="Disordered" evidence="4">
    <location>
        <begin position="248"/>
        <end position="269"/>
    </location>
</feature>
<evidence type="ECO:0000256" key="4">
    <source>
        <dbReference type="SAM" id="MobiDB-lite"/>
    </source>
</evidence>
<dbReference type="VEuPathDB" id="TrichDB:TRFO_08886"/>
<dbReference type="PANTHER" id="PTHR14150:SF12">
    <property type="entry name" value="U3 SMALL NUCLEOLAR RNA-ASSOCIATED PROTEIN 14 HOMOLOG A"/>
    <property type="match status" value="1"/>
</dbReference>
<organism evidence="5 6">
    <name type="scientific">Tritrichomonas foetus</name>
    <dbReference type="NCBI Taxonomy" id="1144522"/>
    <lineage>
        <taxon>Eukaryota</taxon>
        <taxon>Metamonada</taxon>
        <taxon>Parabasalia</taxon>
        <taxon>Tritrichomonadida</taxon>
        <taxon>Tritrichomonadidae</taxon>
        <taxon>Tritrichomonas</taxon>
    </lineage>
</organism>
<feature type="compositionally biased region" description="Basic and acidic residues" evidence="4">
    <location>
        <begin position="365"/>
        <end position="380"/>
    </location>
</feature>
<dbReference type="OrthoDB" id="277439at2759"/>
<feature type="region of interest" description="Disordered" evidence="4">
    <location>
        <begin position="581"/>
        <end position="602"/>
    </location>
</feature>
<name>A0A1J4JGP9_9EUKA</name>
<gene>
    <name evidence="5" type="ORF">TRFO_08886</name>
</gene>